<dbReference type="CDD" id="cd02231">
    <property type="entry name" value="cupin_BLL6423-like"/>
    <property type="match status" value="1"/>
</dbReference>
<keyword evidence="2" id="KW-1185">Reference proteome</keyword>
<dbReference type="InterPro" id="IPR014710">
    <property type="entry name" value="RmlC-like_jellyroll"/>
</dbReference>
<name>A0A084R022_STAC4</name>
<gene>
    <name evidence="1" type="ORF">S40285_07975</name>
</gene>
<dbReference type="SUPFAM" id="SSF51182">
    <property type="entry name" value="RmlC-like cupins"/>
    <property type="match status" value="1"/>
</dbReference>
<dbReference type="OrthoDB" id="5840532at2759"/>
<sequence>MATAPPEASDPIKGSIGYANHDFPIAGLKRVQRNITGFDEEGKSVFLSSDSGDFQHVMGDKQAIQMIMYSTRETPADLNDNIDIQKAAEVRVGASLVLLFEIEPPVFYRNGTVLRMIDFGPDVEGPMHRVMALVYGVIVEGVFLLTLDSGETKIFRQGDIIIQRAAAHKWKNITGNGTMPGRMLYILLDIKDYYHNGIKVDEYMGTLASEHENEGRAPESAQ</sequence>
<dbReference type="Proteomes" id="UP000028524">
    <property type="component" value="Unassembled WGS sequence"/>
</dbReference>
<organism evidence="1 2">
    <name type="scientific">Stachybotrys chlorohalonatus (strain IBT 40285)</name>
    <dbReference type="NCBI Taxonomy" id="1283841"/>
    <lineage>
        <taxon>Eukaryota</taxon>
        <taxon>Fungi</taxon>
        <taxon>Dikarya</taxon>
        <taxon>Ascomycota</taxon>
        <taxon>Pezizomycotina</taxon>
        <taxon>Sordariomycetes</taxon>
        <taxon>Hypocreomycetidae</taxon>
        <taxon>Hypocreales</taxon>
        <taxon>Stachybotryaceae</taxon>
        <taxon>Stachybotrys</taxon>
    </lineage>
</organism>
<evidence type="ECO:0000313" key="1">
    <source>
        <dbReference type="EMBL" id="KFA69557.1"/>
    </source>
</evidence>
<dbReference type="InParanoid" id="A0A084R022"/>
<dbReference type="InterPro" id="IPR047142">
    <property type="entry name" value="OryJ/VirC-like"/>
</dbReference>
<evidence type="ECO:0000313" key="2">
    <source>
        <dbReference type="Proteomes" id="UP000028524"/>
    </source>
</evidence>
<dbReference type="EMBL" id="KL659427">
    <property type="protein sequence ID" value="KFA69557.1"/>
    <property type="molecule type" value="Genomic_DNA"/>
</dbReference>
<proteinExistence type="predicted"/>
<dbReference type="PANTHER" id="PTHR36156">
    <property type="entry name" value="SLR2101 PROTEIN"/>
    <property type="match status" value="1"/>
</dbReference>
<dbReference type="PANTHER" id="PTHR36156:SF2">
    <property type="entry name" value="CUPIN TYPE-2 DOMAIN-CONTAINING PROTEIN"/>
    <property type="match status" value="1"/>
</dbReference>
<accession>A0A084R022</accession>
<dbReference type="STRING" id="1283841.A0A084R022"/>
<protein>
    <submittedName>
        <fullName evidence="1">Uncharacterized protein</fullName>
    </submittedName>
</protein>
<reference evidence="1 2" key="1">
    <citation type="journal article" date="2014" name="BMC Genomics">
        <title>Comparative genome sequencing reveals chemotype-specific gene clusters in the toxigenic black mold Stachybotrys.</title>
        <authorList>
            <person name="Semeiks J."/>
            <person name="Borek D."/>
            <person name="Otwinowski Z."/>
            <person name="Grishin N.V."/>
        </authorList>
    </citation>
    <scope>NUCLEOTIDE SEQUENCE [LARGE SCALE GENOMIC DNA]</scope>
    <source>
        <strain evidence="1 2">IBT 40285</strain>
    </source>
</reference>
<dbReference type="AlphaFoldDB" id="A0A084R022"/>
<dbReference type="InterPro" id="IPR011051">
    <property type="entry name" value="RmlC_Cupin_sf"/>
</dbReference>
<dbReference type="Gene3D" id="2.60.120.10">
    <property type="entry name" value="Jelly Rolls"/>
    <property type="match status" value="1"/>
</dbReference>
<dbReference type="HOGENOM" id="CLU_096188_0_2_1"/>